<reference evidence="12 13" key="1">
    <citation type="journal article" date="2017" name="Biotechnol. Biofuels">
        <title>Differential beta-glucosidase expression as a function of carbon source availability in Talaromyces amestolkiae: a genomic and proteomic approach.</title>
        <authorList>
            <person name="de Eugenio L.I."/>
            <person name="Mendez-Liter J.A."/>
            <person name="Nieto-Dominguez M."/>
            <person name="Alonso L."/>
            <person name="Gil-Munoz J."/>
            <person name="Barriuso J."/>
            <person name="Prieto A."/>
            <person name="Martinez M.J."/>
        </authorList>
    </citation>
    <scope>NUCLEOTIDE SEQUENCE [LARGE SCALE GENOMIC DNA]</scope>
    <source>
        <strain evidence="12 13">CIB</strain>
    </source>
</reference>
<protein>
    <recommendedName>
        <fullName evidence="2">propanoyl-CoA C-acyltransferase</fullName>
        <ecNumber evidence="2">2.3.1.176</ecNumber>
    </recommendedName>
    <alternativeName>
        <fullName evidence="9">Propanoyl-CoA C-acyltransferase</fullName>
    </alternativeName>
</protein>
<dbReference type="EMBL" id="MIKG01000002">
    <property type="protein sequence ID" value="RAO65889.1"/>
    <property type="molecule type" value="Genomic_DNA"/>
</dbReference>
<dbReference type="AlphaFoldDB" id="A0A364KQR6"/>
<dbReference type="PANTHER" id="PTHR42870">
    <property type="entry name" value="ACETYL-COA C-ACETYLTRANSFERASE"/>
    <property type="match status" value="1"/>
</dbReference>
<dbReference type="NCBIfam" id="NF006102">
    <property type="entry name" value="PRK08256.1"/>
    <property type="match status" value="1"/>
</dbReference>
<dbReference type="OrthoDB" id="542135at2759"/>
<keyword evidence="5" id="KW-0630">Potassium</keyword>
<evidence type="ECO:0000256" key="5">
    <source>
        <dbReference type="ARBA" id="ARBA00022958"/>
    </source>
</evidence>
<dbReference type="Pfam" id="PF00108">
    <property type="entry name" value="Thiolase_N"/>
    <property type="match status" value="1"/>
</dbReference>
<keyword evidence="3" id="KW-0813">Transport</keyword>
<dbReference type="InterPro" id="IPR016039">
    <property type="entry name" value="Thiolase-like"/>
</dbReference>
<feature type="domain" description="Thiolase C-terminal" evidence="11">
    <location>
        <begin position="263"/>
        <end position="394"/>
    </location>
</feature>
<dbReference type="GO" id="GO:0006869">
    <property type="term" value="P:lipid transport"/>
    <property type="evidence" value="ECO:0007669"/>
    <property type="project" value="UniProtKB-KW"/>
</dbReference>
<dbReference type="Pfam" id="PF22691">
    <property type="entry name" value="Thiolase_C_1"/>
    <property type="match status" value="1"/>
</dbReference>
<dbReference type="EC" id="2.3.1.176" evidence="2"/>
<dbReference type="STRING" id="1196081.A0A364KQR6"/>
<evidence type="ECO:0000256" key="4">
    <source>
        <dbReference type="ARBA" id="ARBA00022679"/>
    </source>
</evidence>
<dbReference type="CDD" id="cd00829">
    <property type="entry name" value="SCP-x_thiolase"/>
    <property type="match status" value="1"/>
</dbReference>
<dbReference type="PANTHER" id="PTHR42870:SF1">
    <property type="entry name" value="NON-SPECIFIC LIPID-TRANSFER PROTEIN-LIKE 2"/>
    <property type="match status" value="1"/>
</dbReference>
<dbReference type="InterPro" id="IPR020615">
    <property type="entry name" value="Thiolase_acyl_enz_int_AS"/>
</dbReference>
<keyword evidence="7" id="KW-0446">Lipid-binding</keyword>
<dbReference type="RefSeq" id="XP_040730406.1">
    <property type="nucleotide sequence ID" value="XM_040873989.1"/>
</dbReference>
<evidence type="ECO:0000256" key="2">
    <source>
        <dbReference type="ARBA" id="ARBA00012352"/>
    </source>
</evidence>
<keyword evidence="6" id="KW-0445">Lipid transport</keyword>
<evidence type="ECO:0000256" key="6">
    <source>
        <dbReference type="ARBA" id="ARBA00023055"/>
    </source>
</evidence>
<dbReference type="Gene3D" id="3.40.47.10">
    <property type="match status" value="1"/>
</dbReference>
<accession>A0A364KQR6</accession>
<evidence type="ECO:0000256" key="3">
    <source>
        <dbReference type="ARBA" id="ARBA00022448"/>
    </source>
</evidence>
<dbReference type="SUPFAM" id="SSF53901">
    <property type="entry name" value="Thiolase-like"/>
    <property type="match status" value="2"/>
</dbReference>
<dbReference type="GeneID" id="63791118"/>
<evidence type="ECO:0000256" key="9">
    <source>
        <dbReference type="ARBA" id="ARBA00032316"/>
    </source>
</evidence>
<dbReference type="PROSITE" id="PS00737">
    <property type="entry name" value="THIOLASE_2"/>
    <property type="match status" value="1"/>
</dbReference>
<keyword evidence="8" id="KW-0576">Peroxisome</keyword>
<dbReference type="GO" id="GO:0005777">
    <property type="term" value="C:peroxisome"/>
    <property type="evidence" value="ECO:0007669"/>
    <property type="project" value="UniProtKB-SubCell"/>
</dbReference>
<dbReference type="InterPro" id="IPR020616">
    <property type="entry name" value="Thiolase_N"/>
</dbReference>
<dbReference type="InterPro" id="IPR055140">
    <property type="entry name" value="Thiolase_C_2"/>
</dbReference>
<dbReference type="Proteomes" id="UP000249363">
    <property type="component" value="Unassembled WGS sequence"/>
</dbReference>
<evidence type="ECO:0000313" key="13">
    <source>
        <dbReference type="Proteomes" id="UP000249363"/>
    </source>
</evidence>
<keyword evidence="13" id="KW-1185">Reference proteome</keyword>
<proteinExistence type="predicted"/>
<dbReference type="GO" id="GO:0016747">
    <property type="term" value="F:acyltransferase activity, transferring groups other than amino-acyl groups"/>
    <property type="evidence" value="ECO:0007669"/>
    <property type="project" value="InterPro"/>
</dbReference>
<evidence type="ECO:0000259" key="11">
    <source>
        <dbReference type="Pfam" id="PF22691"/>
    </source>
</evidence>
<dbReference type="GO" id="GO:0008289">
    <property type="term" value="F:lipid binding"/>
    <property type="evidence" value="ECO:0007669"/>
    <property type="project" value="UniProtKB-KW"/>
</dbReference>
<gene>
    <name evidence="12" type="ORF">BHQ10_001901</name>
</gene>
<name>A0A364KQR6_TALAM</name>
<evidence type="ECO:0000259" key="10">
    <source>
        <dbReference type="Pfam" id="PF00108"/>
    </source>
</evidence>
<comment type="caution">
    <text evidence="12">The sequence shown here is derived from an EMBL/GenBank/DDBJ whole genome shotgun (WGS) entry which is preliminary data.</text>
</comment>
<dbReference type="InterPro" id="IPR020613">
    <property type="entry name" value="Thiolase_CS"/>
</dbReference>
<organism evidence="12 13">
    <name type="scientific">Talaromyces amestolkiae</name>
    <dbReference type="NCBI Taxonomy" id="1196081"/>
    <lineage>
        <taxon>Eukaryota</taxon>
        <taxon>Fungi</taxon>
        <taxon>Dikarya</taxon>
        <taxon>Ascomycota</taxon>
        <taxon>Pezizomycotina</taxon>
        <taxon>Eurotiomycetes</taxon>
        <taxon>Eurotiomycetidae</taxon>
        <taxon>Eurotiales</taxon>
        <taxon>Trichocomaceae</taxon>
        <taxon>Talaromyces</taxon>
        <taxon>Talaromyces sect. Talaromyces</taxon>
    </lineage>
</organism>
<keyword evidence="4" id="KW-0808">Transferase</keyword>
<evidence type="ECO:0000256" key="7">
    <source>
        <dbReference type="ARBA" id="ARBA00023121"/>
    </source>
</evidence>
<sequence>MAKGRSFIIGVGMTKFVKPTSEVDYPKMGREAITKALLDAHITYNEVQQAVASYCYGDSTCGQRVLYQLGMTQIPIYNVNNNCASGSSAIVLARNLVSHGAAGCVLVVGFEKMSTGSLGANFHDRADPLGPVAAMSSRINRNYDGVSDQVPFAIRMFGDAAREYMQLYGAESDDFAEIARVNHAHSRNNPYAQFRDVYSMEEIKGSPTIYAPLTKLQCCPTSNGASAAVVVSESFLSSHPQLWPQAVEIIGQSIVTDSPATYNGSAMNAVGYEMSKKAGANALREGGVSITDVKIVELHDCFSSSEMITLDALGLASHGKAHEYVRRGGLTFGSGAAIINPSGGLLSKGHPLGATGIAQCAELVWHLRGWANNRYIPLKSNEVTLQHNVGLGGAGVVTILRRADCKPNTKMTDKEVAEITGIGYNPATEARPLTVEQAQKVRALERSDWMFRYKQEGSARPNI</sequence>
<dbReference type="PROSITE" id="PS00098">
    <property type="entry name" value="THIOLASE_1"/>
    <property type="match status" value="1"/>
</dbReference>
<evidence type="ECO:0000256" key="8">
    <source>
        <dbReference type="ARBA" id="ARBA00023140"/>
    </source>
</evidence>
<evidence type="ECO:0000313" key="12">
    <source>
        <dbReference type="EMBL" id="RAO65889.1"/>
    </source>
</evidence>
<comment type="subcellular location">
    <subcellularLocation>
        <location evidence="1">Peroxisome</location>
    </subcellularLocation>
</comment>
<evidence type="ECO:0000256" key="1">
    <source>
        <dbReference type="ARBA" id="ARBA00004275"/>
    </source>
</evidence>
<feature type="domain" description="Thiolase N-terminal" evidence="10">
    <location>
        <begin position="7"/>
        <end position="234"/>
    </location>
</feature>